<dbReference type="RefSeq" id="WP_123468103.1">
    <property type="nucleotide sequence ID" value="NZ_CP120992.1"/>
</dbReference>
<dbReference type="Proteomes" id="UP001229952">
    <property type="component" value="Chromosome"/>
</dbReference>
<organism evidence="1 2">
    <name type="scientific">Streptomyces laculatispora</name>
    <dbReference type="NCBI Taxonomy" id="887464"/>
    <lineage>
        <taxon>Bacteria</taxon>
        <taxon>Bacillati</taxon>
        <taxon>Actinomycetota</taxon>
        <taxon>Actinomycetes</taxon>
        <taxon>Kitasatosporales</taxon>
        <taxon>Streptomycetaceae</taxon>
        <taxon>Streptomyces</taxon>
    </lineage>
</organism>
<evidence type="ECO:0000313" key="1">
    <source>
        <dbReference type="EMBL" id="WLQ44386.1"/>
    </source>
</evidence>
<accession>A0ABY9IFN2</accession>
<gene>
    <name evidence="1" type="ORF">P8A22_33435</name>
</gene>
<protein>
    <recommendedName>
        <fullName evidence="3">ANTAR domain-containing protein</fullName>
    </recommendedName>
</protein>
<keyword evidence="2" id="KW-1185">Reference proteome</keyword>
<proteinExistence type="predicted"/>
<reference evidence="1 2" key="1">
    <citation type="submission" date="2023-03" db="EMBL/GenBank/DDBJ databases">
        <title>Isolation and description of six Streptomyces strains from soil environments, able to metabolize different microbial glucans.</title>
        <authorList>
            <person name="Widen T."/>
            <person name="Larsbrink J."/>
        </authorList>
    </citation>
    <scope>NUCLEOTIDE SEQUENCE [LARGE SCALE GENOMIC DNA]</scope>
    <source>
        <strain evidence="1 2">Mut2</strain>
    </source>
</reference>
<dbReference type="EMBL" id="CP120992">
    <property type="protein sequence ID" value="WLQ44386.1"/>
    <property type="molecule type" value="Genomic_DNA"/>
</dbReference>
<name>A0ABY9IFN2_9ACTN</name>
<evidence type="ECO:0008006" key="3">
    <source>
        <dbReference type="Google" id="ProtNLM"/>
    </source>
</evidence>
<sequence>MAETGHSVRAADVLADVLAQVRERVDRREALGEAQIAVLEAAVNIVRAGQTGFDVMPAERSELVREALGAVRAATVATGVALTYAHQTARVLA</sequence>
<evidence type="ECO:0000313" key="2">
    <source>
        <dbReference type="Proteomes" id="UP001229952"/>
    </source>
</evidence>